<dbReference type="AlphaFoldDB" id="D3Q6I1"/>
<dbReference type="InterPro" id="IPR036390">
    <property type="entry name" value="WH_DNA-bd_sf"/>
</dbReference>
<keyword evidence="3" id="KW-1185">Reference proteome</keyword>
<sequence>MAKKRKVGNPLALAVLSYLLMKPMHPYELGRTLKKHGDDRNIKYNHGSLYMVVRQLHAAGFIAEQEIERQGNLPERTVYAITADGRQELRDWLRELIAEPKHEYPAFVTGLSLISALPPQEATELLRKRLEQLAVQREDIQSVLDSAASQGVPGLFLVEEDYRLAIVDTEVDFVEKFLHDINDPETDWAGPWGEFHEQHTEQS</sequence>
<dbReference type="KEGG" id="sna:Snas_4580"/>
<dbReference type="PANTHER" id="PTHR33169">
    <property type="entry name" value="PADR-FAMILY TRANSCRIPTIONAL REGULATOR"/>
    <property type="match status" value="1"/>
</dbReference>
<evidence type="ECO:0000313" key="3">
    <source>
        <dbReference type="Proteomes" id="UP000000844"/>
    </source>
</evidence>
<dbReference type="PANTHER" id="PTHR33169:SF14">
    <property type="entry name" value="TRANSCRIPTIONAL REGULATOR RV3488"/>
    <property type="match status" value="1"/>
</dbReference>
<dbReference type="EMBL" id="CP001778">
    <property type="protein sequence ID" value="ADD44224.1"/>
    <property type="molecule type" value="Genomic_DNA"/>
</dbReference>
<evidence type="ECO:0000313" key="2">
    <source>
        <dbReference type="EMBL" id="ADD44224.1"/>
    </source>
</evidence>
<dbReference type="Proteomes" id="UP000000844">
    <property type="component" value="Chromosome"/>
</dbReference>
<protein>
    <submittedName>
        <fullName evidence="2">Transcriptional regulator, PadR-like family</fullName>
    </submittedName>
</protein>
<dbReference type="Gene3D" id="1.10.10.10">
    <property type="entry name" value="Winged helix-like DNA-binding domain superfamily/Winged helix DNA-binding domain"/>
    <property type="match status" value="1"/>
</dbReference>
<dbReference type="HOGENOM" id="CLU_089258_4_0_11"/>
<gene>
    <name evidence="2" type="ordered locus">Snas_4580</name>
</gene>
<reference evidence="2 3" key="1">
    <citation type="journal article" date="2009" name="Stand. Genomic Sci.">
        <title>Complete genome sequence of Stackebrandtia nassauensis type strain (LLR-40K-21).</title>
        <authorList>
            <person name="Munk C."/>
            <person name="Lapidus A."/>
            <person name="Copeland A."/>
            <person name="Jando M."/>
            <person name="Mayilraj S."/>
            <person name="Glavina Del Rio T."/>
            <person name="Nolan M."/>
            <person name="Chen F."/>
            <person name="Lucas S."/>
            <person name="Tice H."/>
            <person name="Cheng J.F."/>
            <person name="Han C."/>
            <person name="Detter J.C."/>
            <person name="Bruce D."/>
            <person name="Goodwin L."/>
            <person name="Chain P."/>
            <person name="Pitluck S."/>
            <person name="Goker M."/>
            <person name="Ovchinikova G."/>
            <person name="Pati A."/>
            <person name="Ivanova N."/>
            <person name="Mavromatis K."/>
            <person name="Chen A."/>
            <person name="Palaniappan K."/>
            <person name="Land M."/>
            <person name="Hauser L."/>
            <person name="Chang Y.J."/>
            <person name="Jeffries C.D."/>
            <person name="Bristow J."/>
            <person name="Eisen J.A."/>
            <person name="Markowitz V."/>
            <person name="Hugenholtz P."/>
            <person name="Kyrpides N.C."/>
            <person name="Klenk H.P."/>
        </authorList>
    </citation>
    <scope>NUCLEOTIDE SEQUENCE [LARGE SCALE GENOMIC DNA]</scope>
    <source>
        <strain evidence="3">DSM 44728 / CIP 108903 / NRRL B-16338 / NBRC 102104 / LLR-40K-21</strain>
    </source>
</reference>
<dbReference type="eggNOG" id="COG1695">
    <property type="taxonomic scope" value="Bacteria"/>
</dbReference>
<dbReference type="InterPro" id="IPR052509">
    <property type="entry name" value="Metal_resp_DNA-bind_regulator"/>
</dbReference>
<dbReference type="Pfam" id="PF03551">
    <property type="entry name" value="PadR"/>
    <property type="match status" value="1"/>
</dbReference>
<dbReference type="InterPro" id="IPR036388">
    <property type="entry name" value="WH-like_DNA-bd_sf"/>
</dbReference>
<dbReference type="SUPFAM" id="SSF46785">
    <property type="entry name" value="Winged helix' DNA-binding domain"/>
    <property type="match status" value="1"/>
</dbReference>
<dbReference type="InterPro" id="IPR005149">
    <property type="entry name" value="Tscrpt_reg_PadR_N"/>
</dbReference>
<dbReference type="STRING" id="446470.Snas_4580"/>
<accession>D3Q6I1</accession>
<evidence type="ECO:0000259" key="1">
    <source>
        <dbReference type="Pfam" id="PF03551"/>
    </source>
</evidence>
<dbReference type="OrthoDB" id="3186544at2"/>
<feature type="domain" description="Transcription regulator PadR N-terminal" evidence="1">
    <location>
        <begin position="15"/>
        <end position="90"/>
    </location>
</feature>
<dbReference type="RefSeq" id="WP_013019795.1">
    <property type="nucleotide sequence ID" value="NC_013947.1"/>
</dbReference>
<organism evidence="2 3">
    <name type="scientific">Stackebrandtia nassauensis (strain DSM 44728 / CIP 108903 / NRRL B-16338 / NBRC 102104 / LLR-40K-21)</name>
    <dbReference type="NCBI Taxonomy" id="446470"/>
    <lineage>
        <taxon>Bacteria</taxon>
        <taxon>Bacillati</taxon>
        <taxon>Actinomycetota</taxon>
        <taxon>Actinomycetes</taxon>
        <taxon>Glycomycetales</taxon>
        <taxon>Glycomycetaceae</taxon>
        <taxon>Stackebrandtia</taxon>
    </lineage>
</organism>
<name>D3Q6I1_STANL</name>
<proteinExistence type="predicted"/>